<name>A0AAU9KD47_9CILI</name>
<accession>A0AAU9KD47</accession>
<evidence type="ECO:0000313" key="2">
    <source>
        <dbReference type="Proteomes" id="UP001162131"/>
    </source>
</evidence>
<sequence length="110" mass="13075">MASIGNLPLQSSYICLGLSSWMCSYFKAMLSDTMPTNCKTFTCEIDLSDRNVSKYRIQYWMELEEPPTSSFTWKSQRRISSLSWGLNRPFWIVVRYELISRYSYVEGYFW</sequence>
<keyword evidence="2" id="KW-1185">Reference proteome</keyword>
<reference evidence="1" key="1">
    <citation type="submission" date="2021-09" db="EMBL/GenBank/DDBJ databases">
        <authorList>
            <consortium name="AG Swart"/>
            <person name="Singh M."/>
            <person name="Singh A."/>
            <person name="Seah K."/>
            <person name="Emmerich C."/>
        </authorList>
    </citation>
    <scope>NUCLEOTIDE SEQUENCE</scope>
    <source>
        <strain evidence="1">ATCC30299</strain>
    </source>
</reference>
<dbReference type="EMBL" id="CAJZBQ010000056">
    <property type="protein sequence ID" value="CAG9333541.1"/>
    <property type="molecule type" value="Genomic_DNA"/>
</dbReference>
<protein>
    <submittedName>
        <fullName evidence="1">Uncharacterized protein</fullName>
    </submittedName>
</protein>
<evidence type="ECO:0000313" key="1">
    <source>
        <dbReference type="EMBL" id="CAG9333541.1"/>
    </source>
</evidence>
<dbReference type="AlphaFoldDB" id="A0AAU9KD47"/>
<gene>
    <name evidence="1" type="ORF">BSTOLATCC_MIC58351</name>
</gene>
<dbReference type="Proteomes" id="UP001162131">
    <property type="component" value="Unassembled WGS sequence"/>
</dbReference>
<comment type="caution">
    <text evidence="1">The sequence shown here is derived from an EMBL/GenBank/DDBJ whole genome shotgun (WGS) entry which is preliminary data.</text>
</comment>
<proteinExistence type="predicted"/>
<organism evidence="1 2">
    <name type="scientific">Blepharisma stoltei</name>
    <dbReference type="NCBI Taxonomy" id="1481888"/>
    <lineage>
        <taxon>Eukaryota</taxon>
        <taxon>Sar</taxon>
        <taxon>Alveolata</taxon>
        <taxon>Ciliophora</taxon>
        <taxon>Postciliodesmatophora</taxon>
        <taxon>Heterotrichea</taxon>
        <taxon>Heterotrichida</taxon>
        <taxon>Blepharismidae</taxon>
        <taxon>Blepharisma</taxon>
    </lineage>
</organism>